<comment type="subcellular location">
    <subcellularLocation>
        <location evidence="1">Membrane</location>
        <topology evidence="1">Multi-pass membrane protein</topology>
    </subcellularLocation>
</comment>
<evidence type="ECO:0000256" key="7">
    <source>
        <dbReference type="ARBA" id="ARBA00023065"/>
    </source>
</evidence>
<accession>A0A6H1WTQ3</accession>
<keyword evidence="4 10" id="KW-0812">Transmembrane</keyword>
<feature type="transmembrane region" description="Helical" evidence="10">
    <location>
        <begin position="114"/>
        <end position="133"/>
    </location>
</feature>
<keyword evidence="9" id="KW-0739">Sodium transport</keyword>
<evidence type="ECO:0000313" key="12">
    <source>
        <dbReference type="EMBL" id="QJA06587.1"/>
    </source>
</evidence>
<evidence type="ECO:0000256" key="4">
    <source>
        <dbReference type="ARBA" id="ARBA00022692"/>
    </source>
</evidence>
<dbReference type="GO" id="GO:1902600">
    <property type="term" value="P:proton transmembrane transport"/>
    <property type="evidence" value="ECO:0007669"/>
    <property type="project" value="InterPro"/>
</dbReference>
<evidence type="ECO:0000256" key="8">
    <source>
        <dbReference type="ARBA" id="ARBA00023136"/>
    </source>
</evidence>
<keyword evidence="7" id="KW-0406">Ion transport</keyword>
<evidence type="ECO:0000256" key="10">
    <source>
        <dbReference type="SAM" id="Phobius"/>
    </source>
</evidence>
<feature type="transmembrane region" description="Helical" evidence="10">
    <location>
        <begin position="181"/>
        <end position="201"/>
    </location>
</feature>
<keyword evidence="13" id="KW-1185">Reference proteome</keyword>
<feature type="transmembrane region" description="Helical" evidence="10">
    <location>
        <begin position="53"/>
        <end position="71"/>
    </location>
</feature>
<dbReference type="Pfam" id="PF00999">
    <property type="entry name" value="Na_H_Exchanger"/>
    <property type="match status" value="1"/>
</dbReference>
<feature type="transmembrane region" description="Helical" evidence="10">
    <location>
        <begin position="370"/>
        <end position="392"/>
    </location>
</feature>
<feature type="transmembrane region" description="Helical" evidence="10">
    <location>
        <begin position="265"/>
        <end position="287"/>
    </location>
</feature>
<keyword evidence="3" id="KW-0050">Antiport</keyword>
<evidence type="ECO:0000256" key="3">
    <source>
        <dbReference type="ARBA" id="ARBA00022449"/>
    </source>
</evidence>
<keyword evidence="2" id="KW-0813">Transport</keyword>
<evidence type="ECO:0000256" key="2">
    <source>
        <dbReference type="ARBA" id="ARBA00022448"/>
    </source>
</evidence>
<organism evidence="12 13">
    <name type="scientific">Thermosulfurimonas marina</name>
    <dbReference type="NCBI Taxonomy" id="2047767"/>
    <lineage>
        <taxon>Bacteria</taxon>
        <taxon>Pseudomonadati</taxon>
        <taxon>Thermodesulfobacteriota</taxon>
        <taxon>Thermodesulfobacteria</taxon>
        <taxon>Thermodesulfobacteriales</taxon>
        <taxon>Thermodesulfobacteriaceae</taxon>
        <taxon>Thermosulfurimonas</taxon>
    </lineage>
</organism>
<dbReference type="InterPro" id="IPR038770">
    <property type="entry name" value="Na+/solute_symporter_sf"/>
</dbReference>
<dbReference type="EMBL" id="CP042909">
    <property type="protein sequence ID" value="QJA06587.1"/>
    <property type="molecule type" value="Genomic_DNA"/>
</dbReference>
<protein>
    <submittedName>
        <fullName evidence="12">Cation:proton antiporter</fullName>
    </submittedName>
</protein>
<dbReference type="Proteomes" id="UP000501253">
    <property type="component" value="Chromosome"/>
</dbReference>
<keyword evidence="5 10" id="KW-1133">Transmembrane helix</keyword>
<gene>
    <name evidence="12" type="ORF">FVE67_07165</name>
</gene>
<feature type="transmembrane region" description="Helical" evidence="10">
    <location>
        <begin position="213"/>
        <end position="229"/>
    </location>
</feature>
<dbReference type="GO" id="GO:0006814">
    <property type="term" value="P:sodium ion transport"/>
    <property type="evidence" value="ECO:0007669"/>
    <property type="project" value="UniProtKB-KW"/>
</dbReference>
<dbReference type="PANTHER" id="PTHR43562">
    <property type="entry name" value="NAPA-TYPE SODIUM/HYDROGEN ANTIPORTER"/>
    <property type="match status" value="1"/>
</dbReference>
<dbReference type="GO" id="GO:0016020">
    <property type="term" value="C:membrane"/>
    <property type="evidence" value="ECO:0007669"/>
    <property type="project" value="UniProtKB-SubCell"/>
</dbReference>
<dbReference type="InterPro" id="IPR006153">
    <property type="entry name" value="Cation/H_exchanger_TM"/>
</dbReference>
<evidence type="ECO:0000256" key="6">
    <source>
        <dbReference type="ARBA" id="ARBA00023053"/>
    </source>
</evidence>
<dbReference type="RefSeq" id="WP_168719940.1">
    <property type="nucleotide sequence ID" value="NZ_CP042909.1"/>
</dbReference>
<feature type="transmembrane region" description="Helical" evidence="10">
    <location>
        <begin position="145"/>
        <end position="169"/>
    </location>
</feature>
<dbReference type="GO" id="GO:0015297">
    <property type="term" value="F:antiporter activity"/>
    <property type="evidence" value="ECO:0007669"/>
    <property type="project" value="UniProtKB-KW"/>
</dbReference>
<dbReference type="AlphaFoldDB" id="A0A6H1WTQ3"/>
<evidence type="ECO:0000256" key="1">
    <source>
        <dbReference type="ARBA" id="ARBA00004141"/>
    </source>
</evidence>
<dbReference type="KEGG" id="tmai:FVE67_07165"/>
<evidence type="ECO:0000259" key="11">
    <source>
        <dbReference type="Pfam" id="PF00999"/>
    </source>
</evidence>
<feature type="transmembrane region" description="Helical" evidence="10">
    <location>
        <begin position="83"/>
        <end position="108"/>
    </location>
</feature>
<evidence type="ECO:0000256" key="9">
    <source>
        <dbReference type="ARBA" id="ARBA00023201"/>
    </source>
</evidence>
<keyword evidence="8 10" id="KW-0472">Membrane</keyword>
<reference evidence="12 13" key="1">
    <citation type="submission" date="2019-08" db="EMBL/GenBank/DDBJ databases">
        <title>Complete genome sequence of Thermosulfurimonas marina SU872T, an anaerobic thermophilic chemolithoautotrophic bacterium isolated from a shallow marine hydrothermal vent.</title>
        <authorList>
            <person name="Allioux M."/>
            <person name="Jebbar M."/>
            <person name="Slobodkina G."/>
            <person name="Slobodkin A."/>
            <person name="Moalic Y."/>
            <person name="Frolova A."/>
            <person name="Shao Z."/>
            <person name="Alain K."/>
        </authorList>
    </citation>
    <scope>NUCLEOTIDE SEQUENCE [LARGE SCALE GENOMIC DNA]</scope>
    <source>
        <strain evidence="12 13">SU872</strain>
    </source>
</reference>
<evidence type="ECO:0000256" key="5">
    <source>
        <dbReference type="ARBA" id="ARBA00022989"/>
    </source>
</evidence>
<evidence type="ECO:0000313" key="13">
    <source>
        <dbReference type="Proteomes" id="UP000501253"/>
    </source>
</evidence>
<name>A0A6H1WTQ3_9BACT</name>
<keyword evidence="6" id="KW-0915">Sodium</keyword>
<feature type="transmembrane region" description="Helical" evidence="10">
    <location>
        <begin position="293"/>
        <end position="314"/>
    </location>
</feature>
<sequence>MSTGFLLQLLAILTAAWLLGYGAQRMGLPVMLGELAAGILLGPVLGLIHPSEALALLAELGIFFAMFYAGLEMDPRELVEHFWPALAVALGGFLLPFFLGVLVTHLFGGTLYQSLFVGLGCSITAIAIQAVVLQSLRIHRTEVGHILMAAALVDDILALIALSILLGLVREGHFQPFTLGLILLKVGLFFGFTILVGELVLPRFAHRITDEGGKAVTFALVMALAMAWLAEEAGLHHVIGAFLAGQFVRREVFTEEVYEALSDRFYGLSYGFLLPVFFVTLAFHLHFSLEPSFLLFCGALTLAAVVGKLFGAGAGLKPFGFSWGEALVVGAGMNGRGAVELVVAAVVMNLSRDLLSQGRLMAPLLTQEQFSALVVMAFVTTLLAPVLLRYFAFRACTGEAYTSLCEALARAQKKPIPG</sequence>
<proteinExistence type="predicted"/>
<dbReference type="Gene3D" id="1.20.1530.20">
    <property type="match status" value="1"/>
</dbReference>
<feature type="domain" description="Cation/H+ exchanger transmembrane" evidence="11">
    <location>
        <begin position="16"/>
        <end position="389"/>
    </location>
</feature>
<dbReference type="PANTHER" id="PTHR43562:SF3">
    <property type="entry name" value="SODIUM ION_PROTON EXCHANGER (EUROFUNG)"/>
    <property type="match status" value="1"/>
</dbReference>